<dbReference type="GO" id="GO:0005886">
    <property type="term" value="C:plasma membrane"/>
    <property type="evidence" value="ECO:0007669"/>
    <property type="project" value="UniProtKB-SubCell"/>
</dbReference>
<accession>K6XCZ3</accession>
<dbReference type="AlphaFoldDB" id="K6XCZ3"/>
<evidence type="ECO:0000256" key="5">
    <source>
        <dbReference type="ARBA" id="ARBA00022989"/>
    </source>
</evidence>
<dbReference type="Proteomes" id="UP000008366">
    <property type="component" value="Unassembled WGS sequence"/>
</dbReference>
<keyword evidence="10" id="KW-1185">Reference proteome</keyword>
<feature type="transmembrane region" description="Helical" evidence="7">
    <location>
        <begin position="37"/>
        <end position="60"/>
    </location>
</feature>
<keyword evidence="4" id="KW-0378">Hydrolase</keyword>
<dbReference type="RefSeq" id="WP_006593216.1">
    <property type="nucleotide sequence ID" value="NZ_BAHD01000045.1"/>
</dbReference>
<evidence type="ECO:0000256" key="2">
    <source>
        <dbReference type="ARBA" id="ARBA00022475"/>
    </source>
</evidence>
<evidence type="ECO:0000256" key="3">
    <source>
        <dbReference type="ARBA" id="ARBA00022692"/>
    </source>
</evidence>
<keyword evidence="3 7" id="KW-0812">Transmembrane</keyword>
<dbReference type="EMBL" id="BAHD01000045">
    <property type="protein sequence ID" value="GAB96684.1"/>
    <property type="molecule type" value="Genomic_DNA"/>
</dbReference>
<comment type="subcellular location">
    <subcellularLocation>
        <location evidence="1">Cell membrane</location>
        <topology evidence="1">Multi-pass membrane protein</topology>
    </subcellularLocation>
</comment>
<sequence length="249" mass="27321">MSARASDPAHRADATGLIRRWPKPTVSPTPGHVARQLLRYAVLPGLLVWAAIVALGLLIMGPLGELQPEEVWSQRIAAWRSPLWDTLTDTWSTSTDTWFTIGSAVVLSLVLLWLTRRWWVGMVPLLAITVESTIFVTATHVVGRPRPEVTRPDPAPPTSSFPSGHAAAAMALWLSIALLSLRIERAWIRVPIVAFAVALPLLVAFARYYRGAHHISDIVVGMLLGVFCAVTAVRAVRETRQAPHEEPFG</sequence>
<feature type="transmembrane region" description="Helical" evidence="7">
    <location>
        <begin position="163"/>
        <end position="181"/>
    </location>
</feature>
<feature type="transmembrane region" description="Helical" evidence="7">
    <location>
        <begin position="97"/>
        <end position="115"/>
    </location>
</feature>
<evidence type="ECO:0000313" key="9">
    <source>
        <dbReference type="EMBL" id="GAB96684.1"/>
    </source>
</evidence>
<dbReference type="Pfam" id="PF01569">
    <property type="entry name" value="PAP2"/>
    <property type="match status" value="1"/>
</dbReference>
<evidence type="ECO:0000256" key="6">
    <source>
        <dbReference type="ARBA" id="ARBA00023136"/>
    </source>
</evidence>
<dbReference type="SMART" id="SM00014">
    <property type="entry name" value="acidPPc"/>
    <property type="match status" value="1"/>
</dbReference>
<dbReference type="InterPro" id="IPR000326">
    <property type="entry name" value="PAP2/HPO"/>
</dbReference>
<reference evidence="9 10" key="1">
    <citation type="submission" date="2012-08" db="EMBL/GenBank/DDBJ databases">
        <title>Whole genome shotgun sequence of Kineosphaera limosa NBRC 100340.</title>
        <authorList>
            <person name="Yoshida I."/>
            <person name="Isaki S."/>
            <person name="Hosoyama A."/>
            <person name="Tsuchikane K."/>
            <person name="Katsumata H."/>
            <person name="Ando Y."/>
            <person name="Ohji S."/>
            <person name="Hamada M."/>
            <person name="Tamura T."/>
            <person name="Yamazoe A."/>
            <person name="Yamazaki S."/>
            <person name="Fujita N."/>
        </authorList>
    </citation>
    <scope>NUCLEOTIDE SEQUENCE [LARGE SCALE GENOMIC DNA]</scope>
    <source>
        <strain evidence="9 10">NBRC 100340</strain>
    </source>
</reference>
<dbReference type="SUPFAM" id="SSF48317">
    <property type="entry name" value="Acid phosphatase/Vanadium-dependent haloperoxidase"/>
    <property type="match status" value="1"/>
</dbReference>
<feature type="transmembrane region" description="Helical" evidence="7">
    <location>
        <begin position="122"/>
        <end position="143"/>
    </location>
</feature>
<evidence type="ECO:0000256" key="7">
    <source>
        <dbReference type="SAM" id="Phobius"/>
    </source>
</evidence>
<comment type="caution">
    <text evidence="9">The sequence shown here is derived from an EMBL/GenBank/DDBJ whole genome shotgun (WGS) entry which is preliminary data.</text>
</comment>
<gene>
    <name evidence="9" type="ORF">KILIM_045_00150</name>
</gene>
<feature type="transmembrane region" description="Helical" evidence="7">
    <location>
        <begin position="215"/>
        <end position="236"/>
    </location>
</feature>
<keyword evidence="2" id="KW-1003">Cell membrane</keyword>
<protein>
    <recommendedName>
        <fullName evidence="8">Phosphatidic acid phosphatase type 2/haloperoxidase domain-containing protein</fullName>
    </recommendedName>
</protein>
<keyword evidence="5 7" id="KW-1133">Transmembrane helix</keyword>
<feature type="domain" description="Phosphatidic acid phosphatase type 2/haloperoxidase" evidence="8">
    <location>
        <begin position="123"/>
        <end position="233"/>
    </location>
</feature>
<dbReference type="PANTHER" id="PTHR14969">
    <property type="entry name" value="SPHINGOSINE-1-PHOSPHATE PHOSPHOHYDROLASE"/>
    <property type="match status" value="1"/>
</dbReference>
<evidence type="ECO:0000256" key="1">
    <source>
        <dbReference type="ARBA" id="ARBA00004651"/>
    </source>
</evidence>
<evidence type="ECO:0000256" key="4">
    <source>
        <dbReference type="ARBA" id="ARBA00022801"/>
    </source>
</evidence>
<feature type="transmembrane region" description="Helical" evidence="7">
    <location>
        <begin position="188"/>
        <end position="209"/>
    </location>
</feature>
<dbReference type="InterPro" id="IPR036938">
    <property type="entry name" value="PAP2/HPO_sf"/>
</dbReference>
<name>K6XCZ3_9MICO</name>
<dbReference type="STRING" id="1184609.KILIM_045_00150"/>
<evidence type="ECO:0000259" key="8">
    <source>
        <dbReference type="SMART" id="SM00014"/>
    </source>
</evidence>
<dbReference type="OrthoDB" id="5289372at2"/>
<keyword evidence="6 7" id="KW-0472">Membrane</keyword>
<dbReference type="Gene3D" id="1.20.144.10">
    <property type="entry name" value="Phosphatidic acid phosphatase type 2/haloperoxidase"/>
    <property type="match status" value="1"/>
</dbReference>
<dbReference type="GO" id="GO:0016787">
    <property type="term" value="F:hydrolase activity"/>
    <property type="evidence" value="ECO:0007669"/>
    <property type="project" value="UniProtKB-KW"/>
</dbReference>
<dbReference type="eggNOG" id="COG0671">
    <property type="taxonomic scope" value="Bacteria"/>
</dbReference>
<evidence type="ECO:0000313" key="10">
    <source>
        <dbReference type="Proteomes" id="UP000008366"/>
    </source>
</evidence>
<proteinExistence type="predicted"/>
<organism evidence="9 10">
    <name type="scientific">Kineosphaera limosa NBRC 100340</name>
    <dbReference type="NCBI Taxonomy" id="1184609"/>
    <lineage>
        <taxon>Bacteria</taxon>
        <taxon>Bacillati</taxon>
        <taxon>Actinomycetota</taxon>
        <taxon>Actinomycetes</taxon>
        <taxon>Micrococcales</taxon>
        <taxon>Dermatophilaceae</taxon>
        <taxon>Kineosphaera</taxon>
    </lineage>
</organism>
<dbReference type="PANTHER" id="PTHR14969:SF62">
    <property type="entry name" value="DECAPRENYLPHOSPHORYL-5-PHOSPHORIBOSE PHOSPHATASE RV3807C-RELATED"/>
    <property type="match status" value="1"/>
</dbReference>